<gene>
    <name evidence="13" type="ORF">ENL19_03520</name>
</gene>
<dbReference type="InterPro" id="IPR005474">
    <property type="entry name" value="Transketolase_N"/>
</dbReference>
<comment type="caution">
    <text evidence="13">The sequence shown here is derived from an EMBL/GenBank/DDBJ whole genome shotgun (WGS) entry which is preliminary data.</text>
</comment>
<evidence type="ECO:0000256" key="1">
    <source>
        <dbReference type="ARBA" id="ARBA00001913"/>
    </source>
</evidence>
<dbReference type="CDD" id="cd02012">
    <property type="entry name" value="TPP_TK"/>
    <property type="match status" value="1"/>
</dbReference>
<dbReference type="InterPro" id="IPR009014">
    <property type="entry name" value="Transketo_C/PFOR_II"/>
</dbReference>
<dbReference type="InterPro" id="IPR005475">
    <property type="entry name" value="Transketolase-like_Pyr-bd"/>
</dbReference>
<dbReference type="FunFam" id="3.40.50.970:FF:000129">
    <property type="entry name" value="Transketolase"/>
    <property type="match status" value="1"/>
</dbReference>
<dbReference type="GO" id="GO:0005737">
    <property type="term" value="C:cytoplasm"/>
    <property type="evidence" value="ECO:0007669"/>
    <property type="project" value="UniProtKB-ARBA"/>
</dbReference>
<dbReference type="InterPro" id="IPR029061">
    <property type="entry name" value="THDP-binding"/>
</dbReference>
<evidence type="ECO:0000256" key="7">
    <source>
        <dbReference type="ARBA" id="ARBA00022679"/>
    </source>
</evidence>
<evidence type="ECO:0000256" key="4">
    <source>
        <dbReference type="ARBA" id="ARBA00001964"/>
    </source>
</evidence>
<evidence type="ECO:0000256" key="10">
    <source>
        <dbReference type="ARBA" id="ARBA00022842"/>
    </source>
</evidence>
<proteinExistence type="inferred from homology"/>
<evidence type="ECO:0000256" key="5">
    <source>
        <dbReference type="ARBA" id="ARBA00007131"/>
    </source>
</evidence>
<dbReference type="AlphaFoldDB" id="A0A7C5HG85"/>
<keyword evidence="10" id="KW-0460">Magnesium</keyword>
<keyword evidence="11" id="KW-0786">Thiamine pyrophosphate</keyword>
<keyword evidence="8" id="KW-0479">Metal-binding</keyword>
<comment type="subunit">
    <text evidence="6">Homodimer.</text>
</comment>
<evidence type="ECO:0000256" key="11">
    <source>
        <dbReference type="ARBA" id="ARBA00023052"/>
    </source>
</evidence>
<reference evidence="13" key="1">
    <citation type="journal article" date="2020" name="mSystems">
        <title>Genome- and Community-Level Interaction Insights into Carbon Utilization and Element Cycling Functions of Hydrothermarchaeota in Hydrothermal Sediment.</title>
        <authorList>
            <person name="Zhou Z."/>
            <person name="Liu Y."/>
            <person name="Xu W."/>
            <person name="Pan J."/>
            <person name="Luo Z.H."/>
            <person name="Li M."/>
        </authorList>
    </citation>
    <scope>NUCLEOTIDE SEQUENCE [LARGE SCALE GENOMIC DNA]</scope>
    <source>
        <strain evidence="13">HyVt-74</strain>
    </source>
</reference>
<keyword evidence="7 13" id="KW-0808">Transferase</keyword>
<name>A0A7C5HG85_UNCW3</name>
<accession>A0A7C5HG85</accession>
<evidence type="ECO:0000256" key="6">
    <source>
        <dbReference type="ARBA" id="ARBA00011738"/>
    </source>
</evidence>
<comment type="similarity">
    <text evidence="5">Belongs to the transketolase family.</text>
</comment>
<comment type="cofactor">
    <cofactor evidence="4">
        <name>thiamine diphosphate</name>
        <dbReference type="ChEBI" id="CHEBI:58937"/>
    </cofactor>
</comment>
<dbReference type="GO" id="GO:0030976">
    <property type="term" value="F:thiamine pyrophosphate binding"/>
    <property type="evidence" value="ECO:0007669"/>
    <property type="project" value="TreeGrafter"/>
</dbReference>
<dbReference type="GO" id="GO:0004802">
    <property type="term" value="F:transketolase activity"/>
    <property type="evidence" value="ECO:0007669"/>
    <property type="project" value="UniProtKB-EC"/>
</dbReference>
<dbReference type="EC" id="2.2.1.1" evidence="13"/>
<dbReference type="CDD" id="cd07033">
    <property type="entry name" value="TPP_PYR_DXS_TK_like"/>
    <property type="match status" value="1"/>
</dbReference>
<keyword evidence="9" id="KW-0106">Calcium</keyword>
<protein>
    <submittedName>
        <fullName evidence="13">Transketolase</fullName>
        <ecNumber evidence="13">2.2.1.1</ecNumber>
    </submittedName>
</protein>
<comment type="cofactor">
    <cofactor evidence="3">
        <name>Mg(2+)</name>
        <dbReference type="ChEBI" id="CHEBI:18420"/>
    </cofactor>
</comment>
<evidence type="ECO:0000256" key="2">
    <source>
        <dbReference type="ARBA" id="ARBA00001936"/>
    </source>
</evidence>
<dbReference type="SUPFAM" id="SSF52518">
    <property type="entry name" value="Thiamin diphosphate-binding fold (THDP-binding)"/>
    <property type="match status" value="2"/>
</dbReference>
<dbReference type="InterPro" id="IPR033248">
    <property type="entry name" value="Transketolase_C"/>
</dbReference>
<dbReference type="InterPro" id="IPR051424">
    <property type="entry name" value="Transketolase-like"/>
</dbReference>
<dbReference type="SUPFAM" id="SSF52922">
    <property type="entry name" value="TK C-terminal domain-like"/>
    <property type="match status" value="1"/>
</dbReference>
<comment type="cofactor">
    <cofactor evidence="2">
        <name>Mn(2+)</name>
        <dbReference type="ChEBI" id="CHEBI:29035"/>
    </cofactor>
</comment>
<dbReference type="EMBL" id="DRTB01000268">
    <property type="protein sequence ID" value="HHE05114.1"/>
    <property type="molecule type" value="Genomic_DNA"/>
</dbReference>
<dbReference type="Pfam" id="PF00456">
    <property type="entry name" value="Transketolase_N"/>
    <property type="match status" value="1"/>
</dbReference>
<organism evidence="13">
    <name type="scientific">candidate division WOR-3 bacterium</name>
    <dbReference type="NCBI Taxonomy" id="2052148"/>
    <lineage>
        <taxon>Bacteria</taxon>
        <taxon>Bacteria division WOR-3</taxon>
    </lineage>
</organism>
<evidence type="ECO:0000259" key="12">
    <source>
        <dbReference type="SMART" id="SM00861"/>
    </source>
</evidence>
<dbReference type="SMART" id="SM00861">
    <property type="entry name" value="Transket_pyr"/>
    <property type="match status" value="1"/>
</dbReference>
<dbReference type="Gene3D" id="3.40.50.920">
    <property type="match status" value="1"/>
</dbReference>
<dbReference type="Pfam" id="PF02780">
    <property type="entry name" value="Transketolase_C"/>
    <property type="match status" value="1"/>
</dbReference>
<evidence type="ECO:0000313" key="13">
    <source>
        <dbReference type="EMBL" id="HHE05114.1"/>
    </source>
</evidence>
<dbReference type="PANTHER" id="PTHR43195:SF1">
    <property type="entry name" value="FI06132P-RELATED"/>
    <property type="match status" value="1"/>
</dbReference>
<dbReference type="GO" id="GO:0046872">
    <property type="term" value="F:metal ion binding"/>
    <property type="evidence" value="ECO:0007669"/>
    <property type="project" value="UniProtKB-KW"/>
</dbReference>
<dbReference type="PANTHER" id="PTHR43195">
    <property type="entry name" value="TRANSKETOLASE"/>
    <property type="match status" value="1"/>
</dbReference>
<sequence>MPIIDSKTGKIKRDYTVEELIEKSKEMRAYNMVAITAASSGHTGGTLSIMDITAALYLKEINHDPANPDWEDRDRVFWSVGHKAPALYVALGEAGYFSIDEVVKLRKLWSGFEGHPNRFKLPGLELSSGSLGQGLGVAVGCALNARLEKKDYRTFCILGDGELDEGSIWESAMSAAHYKLDNLTAIVDRNNLQIDGPTEEVMQLESVVEKWQSFGWYTIEIDGHDMTEILKSFEKAKTLKGKPTVIIAHTVKGKEVSYTENVVGYHGVCPKDGRKGAESLEKALQDIKAKNFNEEKVDALYQKAFTYQEEVNQKIDKAMPKFSRDYWWNKAETMKVKMVPTRNGFGDAIEKLGESKSVVAFGADITNSIRMNQFYENHPERKERFFQIGIAEQNMTQVASGFAKEGKTAFIGSYGVFVTGRNWDQIRTTVCYNNFNVKIANAHAGLSVGPDGATHQALEEISNMYYLPNMHLIVPSDALETEKGTIAVAKIQGPAVIRYAREATPIVTKIDTPYAFGKANVIRFREEKEEFVDAFETKLAADYQSEKEDVCIIACGPMVAEAMRAAYILKKEYNLETRILNIHTVKPLDKDSILKAAEEIGLVMTVEEHQKGGFGNIIAGVIAAGKKYNTPLLLDMMGVDDRFGLSGAPWELIKTFELTAEHIAKRTKVLSEKKYK</sequence>
<evidence type="ECO:0000256" key="9">
    <source>
        <dbReference type="ARBA" id="ARBA00022837"/>
    </source>
</evidence>
<dbReference type="Proteomes" id="UP000886110">
    <property type="component" value="Unassembled WGS sequence"/>
</dbReference>
<dbReference type="Gene3D" id="3.40.50.970">
    <property type="match status" value="2"/>
</dbReference>
<evidence type="ECO:0000256" key="3">
    <source>
        <dbReference type="ARBA" id="ARBA00001946"/>
    </source>
</evidence>
<comment type="cofactor">
    <cofactor evidence="1">
        <name>Ca(2+)</name>
        <dbReference type="ChEBI" id="CHEBI:29108"/>
    </cofactor>
</comment>
<dbReference type="Pfam" id="PF02779">
    <property type="entry name" value="Transket_pyr"/>
    <property type="match status" value="1"/>
</dbReference>
<evidence type="ECO:0000256" key="8">
    <source>
        <dbReference type="ARBA" id="ARBA00022723"/>
    </source>
</evidence>
<dbReference type="NCBIfam" id="NF004559">
    <property type="entry name" value="PRK05899.2-5"/>
    <property type="match status" value="1"/>
</dbReference>
<feature type="domain" description="Transketolase-like pyrimidine-binding" evidence="12">
    <location>
        <begin position="339"/>
        <end position="506"/>
    </location>
</feature>